<dbReference type="InterPro" id="IPR042520">
    <property type="entry name" value="GshA_N"/>
</dbReference>
<dbReference type="Pfam" id="PF08886">
    <property type="entry name" value="GshA"/>
    <property type="match status" value="1"/>
</dbReference>
<dbReference type="GO" id="GO:0016874">
    <property type="term" value="F:ligase activity"/>
    <property type="evidence" value="ECO:0007669"/>
    <property type="project" value="UniProtKB-KW"/>
</dbReference>
<proteinExistence type="predicted"/>
<feature type="region of interest" description="Disordered" evidence="1">
    <location>
        <begin position="459"/>
        <end position="480"/>
    </location>
</feature>
<dbReference type="NCBIfam" id="TIGR02049">
    <property type="entry name" value="gshA_ferroox"/>
    <property type="match status" value="1"/>
</dbReference>
<feature type="compositionally biased region" description="Basic and acidic residues" evidence="1">
    <location>
        <begin position="465"/>
        <end position="480"/>
    </location>
</feature>
<keyword evidence="2" id="KW-0436">Ligase</keyword>
<protein>
    <submittedName>
        <fullName evidence="2">Glutamate--cysteine ligase</fullName>
    </submittedName>
</protein>
<reference evidence="2" key="1">
    <citation type="submission" date="2019-02" db="EMBL/GenBank/DDBJ databases">
        <authorList>
            <person name="Gruber-Vodicka R. H."/>
            <person name="Seah K. B. B."/>
        </authorList>
    </citation>
    <scope>NUCLEOTIDE SEQUENCE</scope>
    <source>
        <strain evidence="2">BECK_BZ15</strain>
    </source>
</reference>
<feature type="compositionally biased region" description="Polar residues" evidence="1">
    <location>
        <begin position="1"/>
        <end position="10"/>
    </location>
</feature>
<evidence type="ECO:0000313" key="2">
    <source>
        <dbReference type="EMBL" id="VFJ43780.1"/>
    </source>
</evidence>
<dbReference type="AlphaFoldDB" id="A0A450RXD0"/>
<dbReference type="Gene3D" id="3.40.50.11280">
    <property type="entry name" value="Glutamate-cysteine ligase, N-terminal domain"/>
    <property type="match status" value="1"/>
</dbReference>
<evidence type="ECO:0000256" key="1">
    <source>
        <dbReference type="SAM" id="MobiDB-lite"/>
    </source>
</evidence>
<dbReference type="InterPro" id="IPR011718">
    <property type="entry name" value="GshA"/>
</dbReference>
<organism evidence="2">
    <name type="scientific">Candidatus Kentrum sp. FW</name>
    <dbReference type="NCBI Taxonomy" id="2126338"/>
    <lineage>
        <taxon>Bacteria</taxon>
        <taxon>Pseudomonadati</taxon>
        <taxon>Pseudomonadota</taxon>
        <taxon>Gammaproteobacteria</taxon>
        <taxon>Candidatus Kentrum</taxon>
    </lineage>
</organism>
<dbReference type="EMBL" id="CAADEW010000005">
    <property type="protein sequence ID" value="VFJ43780.1"/>
    <property type="molecule type" value="Genomic_DNA"/>
</dbReference>
<gene>
    <name evidence="2" type="ORF">BECKFW1821A_GA0114235_100518</name>
</gene>
<accession>A0A450RXD0</accession>
<feature type="region of interest" description="Disordered" evidence="1">
    <location>
        <begin position="1"/>
        <end position="25"/>
    </location>
</feature>
<feature type="compositionally biased region" description="Basic and acidic residues" evidence="1">
    <location>
        <begin position="11"/>
        <end position="25"/>
    </location>
</feature>
<name>A0A450RXD0_9GAMM</name>
<sequence length="480" mass="53994">MKTHNRQGFSSRRETEPFSSDHQKTLDEAPWEIGNTLQKRQSDIESWILAQWKKIRVNSMSPPRTPFYTSVDLRNAGFKLVPVDTNLFPSGFNNLCPSCLPGCACAASTAIRRTMPTAQRLLLIPENHTRNLNYLESVASLADILINAGFEVRIGSLLPNLQDPITVDLPSRKSIRLEPITRRGYDITVADFSPCVILLNNDLAGGRPAILEECKPVVIPPLDLGWRNRLKSDHFIQYGQVATEFADHLGFDPWLINPLFQNCGEIDFMRREGEKCLAKNVGELLDQIRRKYREYGINKQPFVFIKADAGTYGMGVMPVYKAEDIYTLNRRQRTRMSSAKGGRSVTKVILQEGVHSCETWGDASPATAEPVVYLIDRTVVGGFYRVHAERGETENLNARGMRFESMPFFAPACRIPNTTVPTETQSNRFYAYGVVARLALLAAAREMLEVGTKTWRSRAANKTTEIGRVHGNQDHVHGNH</sequence>